<dbReference type="AlphaFoldDB" id="A0A834ISZ7"/>
<evidence type="ECO:0000313" key="3">
    <source>
        <dbReference type="Proteomes" id="UP000625711"/>
    </source>
</evidence>
<accession>A0A834ISZ7</accession>
<feature type="region of interest" description="Disordered" evidence="1">
    <location>
        <begin position="14"/>
        <end position="58"/>
    </location>
</feature>
<feature type="compositionally biased region" description="Low complexity" evidence="1">
    <location>
        <begin position="17"/>
        <end position="29"/>
    </location>
</feature>
<dbReference type="EMBL" id="JAACXV010000039">
    <property type="protein sequence ID" value="KAF7285964.1"/>
    <property type="molecule type" value="Genomic_DNA"/>
</dbReference>
<sequence length="72" mass="7922">MSKTVKTIKYAEQYAETSSLPSSSSPTKSTTKRKKNEEHEIPAGLSASRYETKPIGRTDGPVFVKRFGSGQQ</sequence>
<name>A0A834ISZ7_RHYFE</name>
<reference evidence="2" key="1">
    <citation type="submission" date="2020-08" db="EMBL/GenBank/DDBJ databases">
        <title>Genome sequencing and assembly of the red palm weevil Rhynchophorus ferrugineus.</title>
        <authorList>
            <person name="Dias G.B."/>
            <person name="Bergman C.M."/>
            <person name="Manee M."/>
        </authorList>
    </citation>
    <scope>NUCLEOTIDE SEQUENCE</scope>
    <source>
        <strain evidence="2">AA-2017</strain>
        <tissue evidence="2">Whole larva</tissue>
    </source>
</reference>
<protein>
    <submittedName>
        <fullName evidence="2">Uncharacterized protein</fullName>
    </submittedName>
</protein>
<evidence type="ECO:0000256" key="1">
    <source>
        <dbReference type="SAM" id="MobiDB-lite"/>
    </source>
</evidence>
<evidence type="ECO:0000313" key="2">
    <source>
        <dbReference type="EMBL" id="KAF7285964.1"/>
    </source>
</evidence>
<comment type="caution">
    <text evidence="2">The sequence shown here is derived from an EMBL/GenBank/DDBJ whole genome shotgun (WGS) entry which is preliminary data.</text>
</comment>
<organism evidence="2 3">
    <name type="scientific">Rhynchophorus ferrugineus</name>
    <name type="common">Red palm weevil</name>
    <name type="synonym">Curculio ferrugineus</name>
    <dbReference type="NCBI Taxonomy" id="354439"/>
    <lineage>
        <taxon>Eukaryota</taxon>
        <taxon>Metazoa</taxon>
        <taxon>Ecdysozoa</taxon>
        <taxon>Arthropoda</taxon>
        <taxon>Hexapoda</taxon>
        <taxon>Insecta</taxon>
        <taxon>Pterygota</taxon>
        <taxon>Neoptera</taxon>
        <taxon>Endopterygota</taxon>
        <taxon>Coleoptera</taxon>
        <taxon>Polyphaga</taxon>
        <taxon>Cucujiformia</taxon>
        <taxon>Curculionidae</taxon>
        <taxon>Dryophthorinae</taxon>
        <taxon>Rhynchophorus</taxon>
    </lineage>
</organism>
<proteinExistence type="predicted"/>
<dbReference type="Proteomes" id="UP000625711">
    <property type="component" value="Unassembled WGS sequence"/>
</dbReference>
<gene>
    <name evidence="2" type="ORF">GWI33_008270</name>
</gene>
<keyword evidence="3" id="KW-1185">Reference proteome</keyword>